<dbReference type="Pfam" id="PF00561">
    <property type="entry name" value="Abhydrolase_1"/>
    <property type="match status" value="1"/>
</dbReference>
<reference evidence="2 3" key="1">
    <citation type="journal article" date="2016" name="Nat. Commun.">
        <title>Thousands of microbial genomes shed light on interconnected biogeochemical processes in an aquifer system.</title>
        <authorList>
            <person name="Anantharaman K."/>
            <person name="Brown C.T."/>
            <person name="Hug L.A."/>
            <person name="Sharon I."/>
            <person name="Castelle C.J."/>
            <person name="Probst A.J."/>
            <person name="Thomas B.C."/>
            <person name="Singh A."/>
            <person name="Wilkins M.J."/>
            <person name="Karaoz U."/>
            <person name="Brodie E.L."/>
            <person name="Williams K.H."/>
            <person name="Hubbard S.S."/>
            <person name="Banfield J.F."/>
        </authorList>
    </citation>
    <scope>NUCLEOTIDE SEQUENCE [LARGE SCALE GENOMIC DNA]</scope>
</reference>
<protein>
    <recommendedName>
        <fullName evidence="1">AB hydrolase-1 domain-containing protein</fullName>
    </recommendedName>
</protein>
<evidence type="ECO:0000259" key="1">
    <source>
        <dbReference type="Pfam" id="PF00561"/>
    </source>
</evidence>
<gene>
    <name evidence="2" type="ORF">A2848_00055</name>
</gene>
<organism evidence="2 3">
    <name type="scientific">Candidatus Magasanikbacteria bacterium RIFCSPHIGHO2_01_FULL_50_8</name>
    <dbReference type="NCBI Taxonomy" id="1798674"/>
    <lineage>
        <taxon>Bacteria</taxon>
        <taxon>Candidatus Magasanikiibacteriota</taxon>
    </lineage>
</organism>
<evidence type="ECO:0000313" key="3">
    <source>
        <dbReference type="Proteomes" id="UP000176329"/>
    </source>
</evidence>
<dbReference type="InterPro" id="IPR000073">
    <property type="entry name" value="AB_hydrolase_1"/>
</dbReference>
<comment type="caution">
    <text evidence="2">The sequence shown here is derived from an EMBL/GenBank/DDBJ whole genome shotgun (WGS) entry which is preliminary data.</text>
</comment>
<dbReference type="Proteomes" id="UP000176329">
    <property type="component" value="Unassembled WGS sequence"/>
</dbReference>
<proteinExistence type="predicted"/>
<dbReference type="AlphaFoldDB" id="A0A1F6LNG7"/>
<dbReference type="InterPro" id="IPR029058">
    <property type="entry name" value="AB_hydrolase_fold"/>
</dbReference>
<sequence>MEQDLTINTPDKKKIYGRLRGTSKKTLVILVHGLCGHMDEHQFYNAARYFEKRGMSAFRFNLYDWHEGARTLNDCSFEVHARDIDLLVTRFKKQGYKKIVVVGHSFGGPSILFSTKKQFDAMVFWDPSFDETLDWFENIDTQNKKPRYELTDIFSVMIPRVLIEEIRAFRPAKIIAGFEKPALFIIAGKGELQNVRKTFDAAQEPKKFHLIKKATHSFQEDGVAEELYKVTADWIKKLPAPSTPQVK</sequence>
<dbReference type="EMBL" id="MFPV01000049">
    <property type="protein sequence ID" value="OGH60932.1"/>
    <property type="molecule type" value="Genomic_DNA"/>
</dbReference>
<dbReference type="SUPFAM" id="SSF53474">
    <property type="entry name" value="alpha/beta-Hydrolases"/>
    <property type="match status" value="1"/>
</dbReference>
<accession>A0A1F6LNG7</accession>
<evidence type="ECO:0000313" key="2">
    <source>
        <dbReference type="EMBL" id="OGH60932.1"/>
    </source>
</evidence>
<dbReference type="Gene3D" id="3.40.50.1820">
    <property type="entry name" value="alpha/beta hydrolase"/>
    <property type="match status" value="1"/>
</dbReference>
<name>A0A1F6LNG7_9BACT</name>
<feature type="domain" description="AB hydrolase-1" evidence="1">
    <location>
        <begin position="27"/>
        <end position="127"/>
    </location>
</feature>